<organism evidence="9 10">
    <name type="scientific">Oceanobacillus indicireducens</name>
    <dbReference type="NCBI Taxonomy" id="1004261"/>
    <lineage>
        <taxon>Bacteria</taxon>
        <taxon>Bacillati</taxon>
        <taxon>Bacillota</taxon>
        <taxon>Bacilli</taxon>
        <taxon>Bacillales</taxon>
        <taxon>Bacillaceae</taxon>
        <taxon>Oceanobacillus</taxon>
    </lineage>
</organism>
<keyword evidence="3 7" id="KW-0812">Transmembrane</keyword>
<dbReference type="GO" id="GO:0055085">
    <property type="term" value="P:transmembrane transport"/>
    <property type="evidence" value="ECO:0007669"/>
    <property type="project" value="InterPro"/>
</dbReference>
<reference evidence="9" key="1">
    <citation type="journal article" date="2014" name="Int. J. Syst. Evol. Microbiol.">
        <title>Complete genome sequence of Corynebacterium casei LMG S-19264T (=DSM 44701T), isolated from a smear-ripened cheese.</title>
        <authorList>
            <consortium name="US DOE Joint Genome Institute (JGI-PGF)"/>
            <person name="Walter F."/>
            <person name="Albersmeier A."/>
            <person name="Kalinowski J."/>
            <person name="Ruckert C."/>
        </authorList>
    </citation>
    <scope>NUCLEOTIDE SEQUENCE</scope>
    <source>
        <strain evidence="9">JCM 17251</strain>
    </source>
</reference>
<dbReference type="PANTHER" id="PTHR43495">
    <property type="entry name" value="GABA PERMEASE"/>
    <property type="match status" value="1"/>
</dbReference>
<feature type="domain" description="Amino acid permease/ SLC12A" evidence="8">
    <location>
        <begin position="16"/>
        <end position="450"/>
    </location>
</feature>
<evidence type="ECO:0000259" key="8">
    <source>
        <dbReference type="Pfam" id="PF00324"/>
    </source>
</evidence>
<dbReference type="PANTHER" id="PTHR43495:SF5">
    <property type="entry name" value="GAMMA-AMINOBUTYRIC ACID PERMEASE"/>
    <property type="match status" value="1"/>
</dbReference>
<dbReference type="EMBL" id="BMOS01000005">
    <property type="protein sequence ID" value="GGN53275.1"/>
    <property type="molecule type" value="Genomic_DNA"/>
</dbReference>
<feature type="transmembrane region" description="Helical" evidence="7">
    <location>
        <begin position="94"/>
        <end position="119"/>
    </location>
</feature>
<feature type="transmembrane region" description="Helical" evidence="7">
    <location>
        <begin position="239"/>
        <end position="261"/>
    </location>
</feature>
<dbReference type="InterPro" id="IPR004840">
    <property type="entry name" value="Amino_acid_permease_CS"/>
</dbReference>
<feature type="transmembrane region" description="Helical" evidence="7">
    <location>
        <begin position="125"/>
        <end position="143"/>
    </location>
</feature>
<evidence type="ECO:0000256" key="6">
    <source>
        <dbReference type="ARBA" id="ARBA00023136"/>
    </source>
</evidence>
<feature type="transmembrane region" description="Helical" evidence="7">
    <location>
        <begin position="155"/>
        <end position="176"/>
    </location>
</feature>
<sequence>MGNQQGQLKSDLKVRHISMISIAGVIGAGLFIGSGAVINSSGPGALLSYAFAGLVVVLVMRMLGEMAAARPTSGSFSTYASEAIGPWAGFTIGWLYWFFWTVVIAIEAIAGAAIIQYWIPDFPLWLMALILTVSLTMTNLFSVKSFGEFEYWFSLIKVVSIVAFLILGLCVIFGWYPGIAAPGTSNLFGNGGFMPTGFSSVLIGITVVIFSFMGTEIVAIAAGESKHPAKSVRIATNSVIWRILIFYIGSIAIVVTLLPWNSANILVSPFVAVLDYVGIPAAAQIMNFVVLTAVLSCLNSALYANSRMLFGMAQKGEAPKAFQKLSKKGVPARAILFSTSFAYVAVIFSYISPDTLFLFLVNSSGAVALLVYLVIAFSHLRMRRKLEAEDPGSLKIKMWLFPYLTYATILFIVGIYGAMFFIESLRIQAILTSLVAVFTVASYFMFVRNKGAVKDLQENLAQTSSENTR</sequence>
<dbReference type="Proteomes" id="UP000624041">
    <property type="component" value="Unassembled WGS sequence"/>
</dbReference>
<evidence type="ECO:0000256" key="1">
    <source>
        <dbReference type="ARBA" id="ARBA00004651"/>
    </source>
</evidence>
<feature type="transmembrane region" description="Helical" evidence="7">
    <location>
        <begin position="357"/>
        <end position="377"/>
    </location>
</feature>
<dbReference type="PROSITE" id="PS00218">
    <property type="entry name" value="AMINO_ACID_PERMEASE_1"/>
    <property type="match status" value="1"/>
</dbReference>
<dbReference type="GO" id="GO:0006865">
    <property type="term" value="P:amino acid transport"/>
    <property type="evidence" value="ECO:0007669"/>
    <property type="project" value="UniProtKB-KW"/>
</dbReference>
<feature type="transmembrane region" description="Helical" evidence="7">
    <location>
        <begin position="20"/>
        <end position="38"/>
    </location>
</feature>
<feature type="transmembrane region" description="Helical" evidence="7">
    <location>
        <begin position="330"/>
        <end position="351"/>
    </location>
</feature>
<comment type="subcellular location">
    <subcellularLocation>
        <location evidence="1">Cell membrane</location>
        <topology evidence="1">Multi-pass membrane protein</topology>
    </subcellularLocation>
</comment>
<gene>
    <name evidence="9" type="ORF">GCM10007971_09560</name>
</gene>
<comment type="caution">
    <text evidence="9">The sequence shown here is derived from an EMBL/GenBank/DDBJ whole genome shotgun (WGS) entry which is preliminary data.</text>
</comment>
<keyword evidence="10" id="KW-1185">Reference proteome</keyword>
<keyword evidence="2" id="KW-0813">Transport</keyword>
<accession>A0A917XTK0</accession>
<keyword evidence="6 7" id="KW-0472">Membrane</keyword>
<evidence type="ECO:0000313" key="9">
    <source>
        <dbReference type="EMBL" id="GGN53275.1"/>
    </source>
</evidence>
<name>A0A917XTK0_9BACI</name>
<evidence type="ECO:0000313" key="10">
    <source>
        <dbReference type="Proteomes" id="UP000624041"/>
    </source>
</evidence>
<feature type="transmembrane region" description="Helical" evidence="7">
    <location>
        <begin position="427"/>
        <end position="447"/>
    </location>
</feature>
<dbReference type="PIRSF" id="PIRSF006060">
    <property type="entry name" value="AA_transporter"/>
    <property type="match status" value="1"/>
</dbReference>
<dbReference type="InterPro" id="IPR004841">
    <property type="entry name" value="AA-permease/SLC12A_dom"/>
</dbReference>
<evidence type="ECO:0000256" key="2">
    <source>
        <dbReference type="ARBA" id="ARBA00022448"/>
    </source>
</evidence>
<dbReference type="GO" id="GO:0005886">
    <property type="term" value="C:plasma membrane"/>
    <property type="evidence" value="ECO:0007669"/>
    <property type="project" value="UniProtKB-SubCell"/>
</dbReference>
<feature type="transmembrane region" description="Helical" evidence="7">
    <location>
        <begin position="44"/>
        <end position="63"/>
    </location>
</feature>
<evidence type="ECO:0000256" key="5">
    <source>
        <dbReference type="ARBA" id="ARBA00022989"/>
    </source>
</evidence>
<evidence type="ECO:0000256" key="7">
    <source>
        <dbReference type="SAM" id="Phobius"/>
    </source>
</evidence>
<dbReference type="AlphaFoldDB" id="A0A917XTK0"/>
<evidence type="ECO:0000256" key="3">
    <source>
        <dbReference type="ARBA" id="ARBA00022692"/>
    </source>
</evidence>
<dbReference type="FunFam" id="1.20.1740.10:FF:000001">
    <property type="entry name" value="Amino acid permease"/>
    <property type="match status" value="1"/>
</dbReference>
<feature type="transmembrane region" description="Helical" evidence="7">
    <location>
        <begin position="281"/>
        <end position="304"/>
    </location>
</feature>
<proteinExistence type="predicted"/>
<dbReference type="Pfam" id="PF00324">
    <property type="entry name" value="AA_permease"/>
    <property type="match status" value="1"/>
</dbReference>
<evidence type="ECO:0000256" key="4">
    <source>
        <dbReference type="ARBA" id="ARBA00022970"/>
    </source>
</evidence>
<keyword evidence="4" id="KW-0029">Amino-acid transport</keyword>
<feature type="transmembrane region" description="Helical" evidence="7">
    <location>
        <begin position="196"/>
        <end position="219"/>
    </location>
</feature>
<protein>
    <submittedName>
        <fullName evidence="9">GABA permease</fullName>
    </submittedName>
</protein>
<reference evidence="9" key="2">
    <citation type="submission" date="2020-09" db="EMBL/GenBank/DDBJ databases">
        <authorList>
            <person name="Sun Q."/>
            <person name="Ohkuma M."/>
        </authorList>
    </citation>
    <scope>NUCLEOTIDE SEQUENCE</scope>
    <source>
        <strain evidence="9">JCM 17251</strain>
    </source>
</reference>
<feature type="transmembrane region" description="Helical" evidence="7">
    <location>
        <begin position="398"/>
        <end position="421"/>
    </location>
</feature>
<keyword evidence="5 7" id="KW-1133">Transmembrane helix</keyword>
<dbReference type="Gene3D" id="1.20.1740.10">
    <property type="entry name" value="Amino acid/polyamine transporter I"/>
    <property type="match status" value="1"/>
</dbReference>